<protein>
    <recommendedName>
        <fullName evidence="5">Integral membrane protein</fullName>
    </recommendedName>
</protein>
<keyword evidence="2" id="KW-0472">Membrane</keyword>
<gene>
    <name evidence="3" type="ORF">GCM10022207_80040</name>
</gene>
<proteinExistence type="predicted"/>
<organism evidence="3 4">
    <name type="scientific">Streptomyces lannensis</name>
    <dbReference type="NCBI Taxonomy" id="766498"/>
    <lineage>
        <taxon>Bacteria</taxon>
        <taxon>Bacillati</taxon>
        <taxon>Actinomycetota</taxon>
        <taxon>Actinomycetes</taxon>
        <taxon>Kitasatosporales</taxon>
        <taxon>Streptomycetaceae</taxon>
        <taxon>Streptomyces</taxon>
    </lineage>
</organism>
<keyword evidence="2" id="KW-0812">Transmembrane</keyword>
<feature type="transmembrane region" description="Helical" evidence="2">
    <location>
        <begin position="35"/>
        <end position="56"/>
    </location>
</feature>
<name>A0ABP7LCS7_9ACTN</name>
<evidence type="ECO:0000256" key="2">
    <source>
        <dbReference type="SAM" id="Phobius"/>
    </source>
</evidence>
<feature type="region of interest" description="Disordered" evidence="1">
    <location>
        <begin position="1"/>
        <end position="27"/>
    </location>
</feature>
<keyword evidence="4" id="KW-1185">Reference proteome</keyword>
<evidence type="ECO:0000256" key="1">
    <source>
        <dbReference type="SAM" id="MobiDB-lite"/>
    </source>
</evidence>
<evidence type="ECO:0008006" key="5">
    <source>
        <dbReference type="Google" id="ProtNLM"/>
    </source>
</evidence>
<dbReference type="NCBIfam" id="NF046122">
    <property type="entry name" value="morpho_MmpA"/>
    <property type="match status" value="1"/>
</dbReference>
<comment type="caution">
    <text evidence="3">The sequence shown here is derived from an EMBL/GenBank/DDBJ whole genome shotgun (WGS) entry which is preliminary data.</text>
</comment>
<dbReference type="Proteomes" id="UP001501563">
    <property type="component" value="Unassembled WGS sequence"/>
</dbReference>
<dbReference type="EMBL" id="BAAAZA010000042">
    <property type="protein sequence ID" value="GAA3899396.1"/>
    <property type="molecule type" value="Genomic_DNA"/>
</dbReference>
<evidence type="ECO:0000313" key="4">
    <source>
        <dbReference type="Proteomes" id="UP001501563"/>
    </source>
</evidence>
<keyword evidence="2" id="KW-1133">Transmembrane helix</keyword>
<accession>A0ABP7LCS7</accession>
<dbReference type="InterPro" id="IPR059130">
    <property type="entry name" value="MmpA_put"/>
</dbReference>
<reference evidence="4" key="1">
    <citation type="journal article" date="2019" name="Int. J. Syst. Evol. Microbiol.">
        <title>The Global Catalogue of Microorganisms (GCM) 10K type strain sequencing project: providing services to taxonomists for standard genome sequencing and annotation.</title>
        <authorList>
            <consortium name="The Broad Institute Genomics Platform"/>
            <consortium name="The Broad Institute Genome Sequencing Center for Infectious Disease"/>
            <person name="Wu L."/>
            <person name="Ma J."/>
        </authorList>
    </citation>
    <scope>NUCLEOTIDE SEQUENCE [LARGE SCALE GENOMIC DNA]</scope>
    <source>
        <strain evidence="4">JCM 16578</strain>
    </source>
</reference>
<evidence type="ECO:0000313" key="3">
    <source>
        <dbReference type="EMBL" id="GAA3899396.1"/>
    </source>
</evidence>
<sequence length="60" mass="6417">MRPGRPGAQAGRMTTHRAPESTNEPAAPVERGVRVALLLAAFTGLAWTAGMIYTVLTWPL</sequence>